<dbReference type="EC" id="2.7.4.9" evidence="2 11"/>
<dbReference type="NCBIfam" id="TIGR00041">
    <property type="entry name" value="DTMP_kinase"/>
    <property type="match status" value="1"/>
</dbReference>
<dbReference type="GO" id="GO:0006227">
    <property type="term" value="P:dUDP biosynthetic process"/>
    <property type="evidence" value="ECO:0007669"/>
    <property type="project" value="TreeGrafter"/>
</dbReference>
<dbReference type="PANTHER" id="PTHR10344">
    <property type="entry name" value="THYMIDYLATE KINASE"/>
    <property type="match status" value="1"/>
</dbReference>
<keyword evidence="5 11" id="KW-0545">Nucleotide biosynthesis</keyword>
<dbReference type="EMBL" id="POAF01000006">
    <property type="protein sequence ID" value="RBM00223.1"/>
    <property type="molecule type" value="Genomic_DNA"/>
</dbReference>
<evidence type="ECO:0000256" key="2">
    <source>
        <dbReference type="ARBA" id="ARBA00012980"/>
    </source>
</evidence>
<evidence type="ECO:0000256" key="11">
    <source>
        <dbReference type="HAMAP-Rule" id="MF_00165"/>
    </source>
</evidence>
<dbReference type="Pfam" id="PF02223">
    <property type="entry name" value="Thymidylate_kin"/>
    <property type="match status" value="1"/>
</dbReference>
<evidence type="ECO:0000256" key="5">
    <source>
        <dbReference type="ARBA" id="ARBA00022727"/>
    </source>
</evidence>
<evidence type="ECO:0000256" key="7">
    <source>
        <dbReference type="ARBA" id="ARBA00022777"/>
    </source>
</evidence>
<dbReference type="InterPro" id="IPR018095">
    <property type="entry name" value="Thymidylate_kin_CS"/>
</dbReference>
<dbReference type="Gene3D" id="3.40.50.300">
    <property type="entry name" value="P-loop containing nucleotide triphosphate hydrolases"/>
    <property type="match status" value="1"/>
</dbReference>
<evidence type="ECO:0000256" key="6">
    <source>
        <dbReference type="ARBA" id="ARBA00022741"/>
    </source>
</evidence>
<dbReference type="InterPro" id="IPR039430">
    <property type="entry name" value="Thymidylate_kin-like_dom"/>
</dbReference>
<dbReference type="PANTHER" id="PTHR10344:SF4">
    <property type="entry name" value="UMP-CMP KINASE 2, MITOCHONDRIAL"/>
    <property type="match status" value="1"/>
</dbReference>
<evidence type="ECO:0000256" key="8">
    <source>
        <dbReference type="ARBA" id="ARBA00022840"/>
    </source>
</evidence>
<accession>A0A365YDX7</accession>
<dbReference type="InterPro" id="IPR027417">
    <property type="entry name" value="P-loop_NTPase"/>
</dbReference>
<dbReference type="HAMAP" id="MF_00165">
    <property type="entry name" value="Thymidylate_kinase"/>
    <property type="match status" value="1"/>
</dbReference>
<evidence type="ECO:0000256" key="4">
    <source>
        <dbReference type="ARBA" id="ARBA00022679"/>
    </source>
</evidence>
<reference evidence="13 14" key="1">
    <citation type="submission" date="2018-01" db="EMBL/GenBank/DDBJ databases">
        <title>Glutamicibacter soli strain NHPC-3 Whole genome sequence and assembly.</title>
        <authorList>
            <person name="Choudhury P."/>
            <person name="Gupta D."/>
            <person name="Sengupta K."/>
            <person name="Jawed A."/>
            <person name="Sultana N."/>
            <person name="Saha P."/>
        </authorList>
    </citation>
    <scope>NUCLEOTIDE SEQUENCE [LARGE SCALE GENOMIC DNA]</scope>
    <source>
        <strain evidence="13 14">NHPC-3</strain>
    </source>
</reference>
<keyword evidence="7 11" id="KW-0418">Kinase</keyword>
<keyword evidence="14" id="KW-1185">Reference proteome</keyword>
<dbReference type="SUPFAM" id="SSF52540">
    <property type="entry name" value="P-loop containing nucleoside triphosphate hydrolases"/>
    <property type="match status" value="1"/>
</dbReference>
<dbReference type="InterPro" id="IPR018094">
    <property type="entry name" value="Thymidylate_kinase"/>
</dbReference>
<evidence type="ECO:0000256" key="10">
    <source>
        <dbReference type="ARBA" id="ARBA00057735"/>
    </source>
</evidence>
<keyword evidence="8 11" id="KW-0067">ATP-binding</keyword>
<evidence type="ECO:0000256" key="1">
    <source>
        <dbReference type="ARBA" id="ARBA00009776"/>
    </source>
</evidence>
<evidence type="ECO:0000313" key="14">
    <source>
        <dbReference type="Proteomes" id="UP000252167"/>
    </source>
</evidence>
<evidence type="ECO:0000256" key="3">
    <source>
        <dbReference type="ARBA" id="ARBA00017144"/>
    </source>
</evidence>
<dbReference type="Proteomes" id="UP000252167">
    <property type="component" value="Unassembled WGS sequence"/>
</dbReference>
<sequence>MSIDSSAPARGLFIVFEGGDGAGKSTQVQRTSQWLRERNATVLTTREPGGTQISEELRALVLEHGHGEIDARTEALMYAAARAAHVQQVIIPALETGTHVVCDRFVDSSLAYQGVGRELGVEAVASINNFATGGLAPDATILLDISAADGRSRRIAGTGGVEESDRLESEPDAFHNRIRTAFADLAAKSPERYLVLDANQGIEQLQAQITAHLEDLL</sequence>
<comment type="similarity">
    <text evidence="1 11">Belongs to the thymidylate kinase family.</text>
</comment>
<dbReference type="PROSITE" id="PS01331">
    <property type="entry name" value="THYMIDYLATE_KINASE"/>
    <property type="match status" value="1"/>
</dbReference>
<comment type="caution">
    <text evidence="13">The sequence shown here is derived from an EMBL/GenBank/DDBJ whole genome shotgun (WGS) entry which is preliminary data.</text>
</comment>
<evidence type="ECO:0000256" key="9">
    <source>
        <dbReference type="ARBA" id="ARBA00048743"/>
    </source>
</evidence>
<name>A0A365YDX7_9MICC</name>
<dbReference type="RefSeq" id="WP_113607708.1">
    <property type="nucleotide sequence ID" value="NZ_CM125969.1"/>
</dbReference>
<keyword evidence="4 11" id="KW-0808">Transferase</keyword>
<proteinExistence type="inferred from homology"/>
<dbReference type="FunFam" id="3.40.50.300:FF:000225">
    <property type="entry name" value="Thymidylate kinase"/>
    <property type="match status" value="1"/>
</dbReference>
<dbReference type="AlphaFoldDB" id="A0A365YDX7"/>
<evidence type="ECO:0000313" key="13">
    <source>
        <dbReference type="EMBL" id="RBM00223.1"/>
    </source>
</evidence>
<dbReference type="CDD" id="cd01672">
    <property type="entry name" value="TMPK"/>
    <property type="match status" value="1"/>
</dbReference>
<feature type="binding site" evidence="11">
    <location>
        <begin position="18"/>
        <end position="25"/>
    </location>
    <ligand>
        <name>ATP</name>
        <dbReference type="ChEBI" id="CHEBI:30616"/>
    </ligand>
</feature>
<comment type="function">
    <text evidence="10 11">Phosphorylation of dTMP to form dTDP in both de novo and salvage pathways of dTTP synthesis.</text>
</comment>
<dbReference type="GO" id="GO:0005524">
    <property type="term" value="F:ATP binding"/>
    <property type="evidence" value="ECO:0007669"/>
    <property type="project" value="UniProtKB-UniRule"/>
</dbReference>
<feature type="domain" description="Thymidylate kinase-like" evidence="12">
    <location>
        <begin position="16"/>
        <end position="209"/>
    </location>
</feature>
<dbReference type="GO" id="GO:0006235">
    <property type="term" value="P:dTTP biosynthetic process"/>
    <property type="evidence" value="ECO:0007669"/>
    <property type="project" value="UniProtKB-UniRule"/>
</dbReference>
<protein>
    <recommendedName>
        <fullName evidence="3 11">Thymidylate kinase</fullName>
        <ecNumber evidence="2 11">2.7.4.9</ecNumber>
    </recommendedName>
    <alternativeName>
        <fullName evidence="11">dTMP kinase</fullName>
    </alternativeName>
</protein>
<dbReference type="GO" id="GO:0006233">
    <property type="term" value="P:dTDP biosynthetic process"/>
    <property type="evidence" value="ECO:0007669"/>
    <property type="project" value="InterPro"/>
</dbReference>
<dbReference type="GO" id="GO:0004798">
    <property type="term" value="F:dTMP kinase activity"/>
    <property type="evidence" value="ECO:0007669"/>
    <property type="project" value="UniProtKB-UniRule"/>
</dbReference>
<evidence type="ECO:0000259" key="12">
    <source>
        <dbReference type="Pfam" id="PF02223"/>
    </source>
</evidence>
<comment type="catalytic activity">
    <reaction evidence="9 11">
        <text>dTMP + ATP = dTDP + ADP</text>
        <dbReference type="Rhea" id="RHEA:13517"/>
        <dbReference type="ChEBI" id="CHEBI:30616"/>
        <dbReference type="ChEBI" id="CHEBI:58369"/>
        <dbReference type="ChEBI" id="CHEBI:63528"/>
        <dbReference type="ChEBI" id="CHEBI:456216"/>
        <dbReference type="EC" id="2.7.4.9"/>
    </reaction>
</comment>
<organism evidence="13 14">
    <name type="scientific">Glutamicibacter soli</name>
    <dbReference type="NCBI Taxonomy" id="453836"/>
    <lineage>
        <taxon>Bacteria</taxon>
        <taxon>Bacillati</taxon>
        <taxon>Actinomycetota</taxon>
        <taxon>Actinomycetes</taxon>
        <taxon>Micrococcales</taxon>
        <taxon>Micrococcaceae</taxon>
        <taxon>Glutamicibacter</taxon>
    </lineage>
</organism>
<dbReference type="GO" id="GO:0005829">
    <property type="term" value="C:cytosol"/>
    <property type="evidence" value="ECO:0007669"/>
    <property type="project" value="TreeGrafter"/>
</dbReference>
<keyword evidence="6 11" id="KW-0547">Nucleotide-binding</keyword>
<gene>
    <name evidence="11" type="primary">tmk</name>
    <name evidence="13" type="ORF">C1H84_14020</name>
</gene>